<dbReference type="EMBL" id="BGPR01030534">
    <property type="protein sequence ID" value="GBO03108.1"/>
    <property type="molecule type" value="Genomic_DNA"/>
</dbReference>
<evidence type="ECO:0000313" key="2">
    <source>
        <dbReference type="EMBL" id="GBO03108.1"/>
    </source>
</evidence>
<comment type="caution">
    <text evidence="2">The sequence shown here is derived from an EMBL/GenBank/DDBJ whole genome shotgun (WGS) entry which is preliminary data.</text>
</comment>
<sequence>MDSLDCVFYHRTQQFNSNFSDLQLYAILQGGITFVNIILNITFVKNIFQMKTKNHRGSELRNLVTTFKKIHSYSGNKGRPLQFRFPKDGAPPHPAATEVCLFLNTELPHSWMGRSGPDVLMLHSWPPRSPDMTPCNFFIWGFVKDKVYVPPLPTNLCELKEHISAAVQSITSDTLQHVWLEFTYCLDIIHVTKGSYIEHL</sequence>
<dbReference type="PANTHER" id="PTHR47326:SF1">
    <property type="entry name" value="HTH PSQ-TYPE DOMAIN-CONTAINING PROTEIN"/>
    <property type="match status" value="1"/>
</dbReference>
<accession>A0A4Y2TRE2</accession>
<feature type="transmembrane region" description="Helical" evidence="1">
    <location>
        <begin position="24"/>
        <end position="44"/>
    </location>
</feature>
<proteinExistence type="predicted"/>
<dbReference type="PANTHER" id="PTHR47326">
    <property type="entry name" value="TRANSPOSABLE ELEMENT TC3 TRANSPOSASE-LIKE PROTEIN"/>
    <property type="match status" value="1"/>
</dbReference>
<dbReference type="Gene3D" id="3.30.420.10">
    <property type="entry name" value="Ribonuclease H-like superfamily/Ribonuclease H"/>
    <property type="match status" value="1"/>
</dbReference>
<reference evidence="2 3" key="1">
    <citation type="journal article" date="2019" name="Sci. Rep.">
        <title>Orb-weaving spider Araneus ventricosus genome elucidates the spidroin gene catalogue.</title>
        <authorList>
            <person name="Kono N."/>
            <person name="Nakamura H."/>
            <person name="Ohtoshi R."/>
            <person name="Moran D.A.P."/>
            <person name="Shinohara A."/>
            <person name="Yoshida Y."/>
            <person name="Fujiwara M."/>
            <person name="Mori M."/>
            <person name="Tomita M."/>
            <person name="Arakawa K."/>
        </authorList>
    </citation>
    <scope>NUCLEOTIDE SEQUENCE [LARGE SCALE GENOMIC DNA]</scope>
</reference>
<name>A0A4Y2TRE2_ARAVE</name>
<keyword evidence="1" id="KW-0472">Membrane</keyword>
<keyword evidence="3" id="KW-1185">Reference proteome</keyword>
<dbReference type="InterPro" id="IPR036397">
    <property type="entry name" value="RNaseH_sf"/>
</dbReference>
<dbReference type="AlphaFoldDB" id="A0A4Y2TRE2"/>
<keyword evidence="1" id="KW-1133">Transmembrane helix</keyword>
<evidence type="ECO:0000313" key="3">
    <source>
        <dbReference type="Proteomes" id="UP000499080"/>
    </source>
</evidence>
<gene>
    <name evidence="2" type="ORF">AVEN_244247_1</name>
</gene>
<dbReference type="OrthoDB" id="6764275at2759"/>
<keyword evidence="1" id="KW-0812">Transmembrane</keyword>
<dbReference type="GO" id="GO:0003676">
    <property type="term" value="F:nucleic acid binding"/>
    <property type="evidence" value="ECO:0007669"/>
    <property type="project" value="InterPro"/>
</dbReference>
<dbReference type="Proteomes" id="UP000499080">
    <property type="component" value="Unassembled WGS sequence"/>
</dbReference>
<evidence type="ECO:0000256" key="1">
    <source>
        <dbReference type="SAM" id="Phobius"/>
    </source>
</evidence>
<organism evidence="2 3">
    <name type="scientific">Araneus ventricosus</name>
    <name type="common">Orbweaver spider</name>
    <name type="synonym">Epeira ventricosa</name>
    <dbReference type="NCBI Taxonomy" id="182803"/>
    <lineage>
        <taxon>Eukaryota</taxon>
        <taxon>Metazoa</taxon>
        <taxon>Ecdysozoa</taxon>
        <taxon>Arthropoda</taxon>
        <taxon>Chelicerata</taxon>
        <taxon>Arachnida</taxon>
        <taxon>Araneae</taxon>
        <taxon>Araneomorphae</taxon>
        <taxon>Entelegynae</taxon>
        <taxon>Araneoidea</taxon>
        <taxon>Araneidae</taxon>
        <taxon>Araneus</taxon>
    </lineage>
</organism>
<protein>
    <submittedName>
        <fullName evidence="2">Uncharacterized protein</fullName>
    </submittedName>
</protein>